<reference evidence="1 2" key="3">
    <citation type="journal article" date="1996" name="Virology">
        <title>Analysis of 94 kb of the chlorella virus PBCV-1 330-kb genome: map positions 88 to 182.</title>
        <authorList>
            <person name="Lu Z."/>
            <person name="Li Y."/>
            <person name="Que Q."/>
            <person name="Kutish G.F."/>
            <person name="Rock D.L."/>
            <person name="Van Etten J.L."/>
        </authorList>
    </citation>
    <scope>NUCLEOTIDE SEQUENCE [LARGE SCALE GENOMIC DNA]</scope>
</reference>
<organismHost>
    <name type="scientific">Chlorella</name>
    <dbReference type="NCBI Taxonomy" id="3071"/>
</organismHost>
<proteinExistence type="predicted"/>
<protein>
    <submittedName>
        <fullName evidence="1">Uncharacterized protein</fullName>
    </submittedName>
</protein>
<reference evidence="1 2" key="1">
    <citation type="journal article" date="1995" name="Virology">
        <title>Analysis of 45 kb of DNA located at the left end of the chlorella virus PBCV-1 genome.</title>
        <authorList>
            <person name="Lu Z."/>
            <person name="Li Y."/>
            <person name="Zhang Y."/>
            <person name="Kutish G.F."/>
            <person name="Rock D.L."/>
            <person name="Van Etten J.L."/>
        </authorList>
    </citation>
    <scope>NUCLEOTIDE SEQUENCE [LARGE SCALE GENOMIC DNA]</scope>
</reference>
<sequence length="40" mass="4848">MSFKAVWGKITNFFTSTPQPRCECKDCVRIYRMVRWMSRS</sequence>
<gene>
    <name evidence="1" type="primary">A078aL</name>
</gene>
<reference evidence="1 2" key="8">
    <citation type="journal article" date="2010" name="J. Virol.">
        <title>Microarray analysis of Paramecium bursaria chlorella virus 1 transcription.</title>
        <authorList>
            <person name="Yanai-Balser G.M."/>
            <person name="Duncan G.A."/>
            <person name="Eudy J.D."/>
            <person name="Wang D."/>
            <person name="Li X."/>
            <person name="Agarkova I.V."/>
            <person name="Dunigan D.D."/>
            <person name="Van Etten J.L."/>
        </authorList>
    </citation>
    <scope>NUCLEOTIDE SEQUENCE [LARGE SCALE GENOMIC DNA]</scope>
</reference>
<dbReference type="GeneID" id="10971183"/>
<accession>F8TTW9</accession>
<evidence type="ECO:0000313" key="2">
    <source>
        <dbReference type="Proteomes" id="UP000000862"/>
    </source>
</evidence>
<reference evidence="1 2" key="7">
    <citation type="journal article" date="2000" name="Virology">
        <title>Characterization of a beta-1,3-glucanase encoded by chlorella virus PBCV-1.</title>
        <authorList>
            <person name="Sun L."/>
            <person name="Gurnon J.R."/>
            <person name="Adams B.J."/>
            <person name="Graves M.V."/>
            <person name="Van Etten J.L."/>
        </authorList>
    </citation>
    <scope>NUCLEOTIDE SEQUENCE [LARGE SCALE GENOMIC DNA]</scope>
</reference>
<dbReference type="EMBL" id="JF411744">
    <property type="protein sequence ID" value="AEI70030.1"/>
    <property type="molecule type" value="Genomic_DNA"/>
</dbReference>
<reference evidence="1 2" key="4">
    <citation type="journal article" date="1996" name="Virology">
        <title>Analysis of 76 kb of the chlorella virus PBCV-1 330-kb genome: map positions 182 to 258.</title>
        <authorList>
            <person name="Kutish G.F."/>
            <person name="Li Y."/>
            <person name="Lu Z."/>
            <person name="Furuta M."/>
            <person name="Rock D.L."/>
            <person name="Van Etten J.L."/>
        </authorList>
    </citation>
    <scope>NUCLEOTIDE SEQUENCE [LARGE SCALE GENOMIC DNA]</scope>
</reference>
<reference evidence="1 2" key="6">
    <citation type="journal article" date="1999" name="Virology">
        <title>Chlorella virus PBCV-1 encodes a functional homospermidine synthase.</title>
        <authorList>
            <person name="Kaiser A."/>
            <person name="Vollmert M."/>
            <person name="Tholl D."/>
            <person name="Graves M.V."/>
            <person name="Gurnon J.R."/>
            <person name="Xing W."/>
            <person name="Lisec A.D."/>
            <person name="Nickerson K.W."/>
            <person name="Van Etten J.L."/>
        </authorList>
    </citation>
    <scope>NUCLEOTIDE SEQUENCE [LARGE SCALE GENOMIC DNA]</scope>
</reference>
<name>F8TTW9_PBCV1</name>
<reference evidence="1 2" key="2">
    <citation type="journal article" date="1995" name="Virology">
        <title>Analysis of 43 kb of the Chlorella virus PBCV-1 330-kb genome: map positions 45 to 88.</title>
        <authorList>
            <person name="Li Y."/>
            <person name="Lu Z."/>
            <person name="Burbank D.E."/>
            <person name="Kutish G.F."/>
            <person name="Rock D.L."/>
            <person name="Van Etten J.L."/>
        </authorList>
    </citation>
    <scope>NUCLEOTIDE SEQUENCE [LARGE SCALE GENOMIC DNA]</scope>
</reference>
<evidence type="ECO:0000313" key="1">
    <source>
        <dbReference type="EMBL" id="AEI70030.1"/>
    </source>
</evidence>
<dbReference type="KEGG" id="vg:10971183"/>
<reference evidence="1 2" key="5">
    <citation type="journal article" date="1997" name="Virology">
        <title>Analysis of 74 kb of DNA located at the right end of the 330-kb chlorella virus PBCV-1 genome.</title>
        <authorList>
            <person name="Li Y."/>
            <person name="Lu Z."/>
            <person name="Sun L."/>
            <person name="Ropp S."/>
            <person name="Kutish G.F."/>
            <person name="Rock D.L."/>
            <person name="Van Etten J.L."/>
        </authorList>
    </citation>
    <scope>NUCLEOTIDE SEQUENCE [LARGE SCALE GENOMIC DNA]</scope>
</reference>
<dbReference type="Proteomes" id="UP000000862">
    <property type="component" value="Segment"/>
</dbReference>
<dbReference type="RefSeq" id="YP_004678885.1">
    <property type="nucleotide sequence ID" value="NC_000852.5"/>
</dbReference>
<organism evidence="1 2">
    <name type="scientific">Paramecium bursaria Chlorella virus 1</name>
    <name type="common">PBCV-1</name>
    <dbReference type="NCBI Taxonomy" id="10506"/>
    <lineage>
        <taxon>Viruses</taxon>
        <taxon>Varidnaviria</taxon>
        <taxon>Bamfordvirae</taxon>
        <taxon>Nucleocytoviricota</taxon>
        <taxon>Megaviricetes</taxon>
        <taxon>Algavirales</taxon>
        <taxon>Phycodnaviridae</taxon>
        <taxon>Chlorovirus</taxon>
        <taxon>Chlorovirus vanettense</taxon>
    </lineage>
</organism>
<keyword evidence="2" id="KW-1185">Reference proteome</keyword>